<feature type="transmembrane region" description="Helical" evidence="1">
    <location>
        <begin position="196"/>
        <end position="216"/>
    </location>
</feature>
<comment type="caution">
    <text evidence="2">The sequence shown here is derived from an EMBL/GenBank/DDBJ whole genome shotgun (WGS) entry which is preliminary data.</text>
</comment>
<keyword evidence="1" id="KW-0812">Transmembrane</keyword>
<protein>
    <recommendedName>
        <fullName evidence="4">ABC transporter permease</fullName>
    </recommendedName>
</protein>
<feature type="transmembrane region" description="Helical" evidence="1">
    <location>
        <begin position="40"/>
        <end position="61"/>
    </location>
</feature>
<organism evidence="2 3">
    <name type="scientific">Eggerthella sinensis</name>
    <dbReference type="NCBI Taxonomy" id="242230"/>
    <lineage>
        <taxon>Bacteria</taxon>
        <taxon>Bacillati</taxon>
        <taxon>Actinomycetota</taxon>
        <taxon>Coriobacteriia</taxon>
        <taxon>Eggerthellales</taxon>
        <taxon>Eggerthellaceae</taxon>
        <taxon>Eggerthella</taxon>
    </lineage>
</organism>
<feature type="transmembrane region" description="Helical" evidence="1">
    <location>
        <begin position="390"/>
        <end position="416"/>
    </location>
</feature>
<evidence type="ECO:0008006" key="4">
    <source>
        <dbReference type="Google" id="ProtNLM"/>
    </source>
</evidence>
<proteinExistence type="predicted"/>
<feature type="transmembrane region" description="Helical" evidence="1">
    <location>
        <begin position="351"/>
        <end position="369"/>
    </location>
</feature>
<feature type="transmembrane region" description="Helical" evidence="1">
    <location>
        <begin position="479"/>
        <end position="498"/>
    </location>
</feature>
<keyword evidence="1" id="KW-1133">Transmembrane helix</keyword>
<accession>A0ABX9HMU3</accession>
<feature type="transmembrane region" description="Helical" evidence="1">
    <location>
        <begin position="326"/>
        <end position="345"/>
    </location>
</feature>
<evidence type="ECO:0000256" key="1">
    <source>
        <dbReference type="SAM" id="Phobius"/>
    </source>
</evidence>
<feature type="transmembrane region" description="Helical" evidence="1">
    <location>
        <begin position="163"/>
        <end position="184"/>
    </location>
</feature>
<dbReference type="RefSeq" id="WP_114545248.1">
    <property type="nucleotide sequence ID" value="NZ_PPTT01000004.1"/>
</dbReference>
<feature type="transmembrane region" description="Helical" evidence="1">
    <location>
        <begin position="422"/>
        <end position="442"/>
    </location>
</feature>
<evidence type="ECO:0000313" key="3">
    <source>
        <dbReference type="Proteomes" id="UP000253817"/>
    </source>
</evidence>
<feature type="transmembrane region" description="Helical" evidence="1">
    <location>
        <begin position="222"/>
        <end position="247"/>
    </location>
</feature>
<dbReference type="EMBL" id="PPTT01000004">
    <property type="protein sequence ID" value="RDB70698.1"/>
    <property type="molecule type" value="Genomic_DNA"/>
</dbReference>
<feature type="transmembrane region" description="Helical" evidence="1">
    <location>
        <begin position="73"/>
        <end position="90"/>
    </location>
</feature>
<keyword evidence="3" id="KW-1185">Reference proteome</keyword>
<name>A0ABX9HMU3_9ACTN</name>
<evidence type="ECO:0000313" key="2">
    <source>
        <dbReference type="EMBL" id="RDB70698.1"/>
    </source>
</evidence>
<dbReference type="Proteomes" id="UP000253817">
    <property type="component" value="Unassembled WGS sequence"/>
</dbReference>
<reference evidence="2 3" key="1">
    <citation type="journal article" date="2018" name="Elife">
        <title>Discovery and characterization of a prevalent human gut bacterial enzyme sufficient for the inactivation of a family of plant toxins.</title>
        <authorList>
            <person name="Koppel N."/>
            <person name="Bisanz J.E."/>
            <person name="Pandelia M.E."/>
            <person name="Turnbaugh P.J."/>
            <person name="Balskus E.P."/>
        </authorList>
    </citation>
    <scope>NUCLEOTIDE SEQUENCE [LARGE SCALE GENOMIC DNA]</scope>
    <source>
        <strain evidence="2 3">DSM 16107</strain>
    </source>
</reference>
<gene>
    <name evidence="2" type="ORF">C1876_03020</name>
</gene>
<sequence length="502" mass="52118">MRDVRLLLWLRVRHARWTLNRLMHFVGAGIDDDGWAERAYQLYALALMLVWLVLMAAALLYGVREAFAAADASLHLIALQLVLLVGALVLARRGIAAVRTSPLKLSHPDIAYLAASALSARALVGVAAVVQGLAGGAALFVLGALVGVGLESAGVLAMPPAALGLAAAPLGTGAVLAGWLAGVARLAAARWRTRTSVAVGAGFVVAAVGWAAAVSASGPSVLYAPATLIAVGVLAALVCLALGVALAMRAPRIDMTLVIEESTLHADLCRFDVLSPLDRNDIAAYQRRRKLAARPVRFGLARGEGRAALVAHAALSHLRQYDGIPLLLMQGSFVVPLGVLAVLGVGGPALFLFWLSALVMAPMGVREATRAFRDDMRNRLVRDRLPFGALELLVFDSLPAFALTTLVACAVSVALAPAAVPLPAVLVLAVLLNVGPLLCCGLDAVRLGPRGPRLCYEYGALAFVGTAFLLALRSSVPEIAAGMALVCILLAVAVRSSVECAG</sequence>
<feature type="transmembrane region" description="Helical" evidence="1">
    <location>
        <begin position="454"/>
        <end position="473"/>
    </location>
</feature>
<keyword evidence="1" id="KW-0472">Membrane</keyword>